<keyword evidence="3 4" id="KW-0862">Zinc</keyword>
<organism evidence="7 8">
    <name type="scientific">Mortierella isabellina</name>
    <name type="common">Filamentous fungus</name>
    <name type="synonym">Umbelopsis isabellina</name>
    <dbReference type="NCBI Taxonomy" id="91625"/>
    <lineage>
        <taxon>Eukaryota</taxon>
        <taxon>Fungi</taxon>
        <taxon>Fungi incertae sedis</taxon>
        <taxon>Mucoromycota</taxon>
        <taxon>Mucoromycotina</taxon>
        <taxon>Umbelopsidomycetes</taxon>
        <taxon>Umbelopsidales</taxon>
        <taxon>Umbelopsidaceae</taxon>
        <taxon>Umbelopsis</taxon>
    </lineage>
</organism>
<reference evidence="7" key="1">
    <citation type="submission" date="2020-12" db="EMBL/GenBank/DDBJ databases">
        <title>Metabolic potential, ecology and presence of endohyphal bacteria is reflected in genomic diversity of Mucoromycotina.</title>
        <authorList>
            <person name="Muszewska A."/>
            <person name="Okrasinska A."/>
            <person name="Steczkiewicz K."/>
            <person name="Drgas O."/>
            <person name="Orlowska M."/>
            <person name="Perlinska-Lenart U."/>
            <person name="Aleksandrzak-Piekarczyk T."/>
            <person name="Szatraj K."/>
            <person name="Zielenkiewicz U."/>
            <person name="Pilsyk S."/>
            <person name="Malc E."/>
            <person name="Mieczkowski P."/>
            <person name="Kruszewska J.S."/>
            <person name="Biernat P."/>
            <person name="Pawlowska J."/>
        </authorList>
    </citation>
    <scope>NUCLEOTIDE SEQUENCE</scope>
    <source>
        <strain evidence="7">WA0000067209</strain>
    </source>
</reference>
<dbReference type="AlphaFoldDB" id="A0A8H7Q1C1"/>
<dbReference type="GO" id="GO:0008270">
    <property type="term" value="F:zinc ion binding"/>
    <property type="evidence" value="ECO:0007669"/>
    <property type="project" value="UniProtKB-KW"/>
</dbReference>
<evidence type="ECO:0000256" key="1">
    <source>
        <dbReference type="ARBA" id="ARBA00022723"/>
    </source>
</evidence>
<dbReference type="OrthoDB" id="9049620at2759"/>
<protein>
    <recommendedName>
        <fullName evidence="6">TRAF-type domain-containing protein</fullName>
    </recommendedName>
</protein>
<dbReference type="SUPFAM" id="SSF49599">
    <property type="entry name" value="TRAF domain-like"/>
    <property type="match status" value="1"/>
</dbReference>
<name>A0A8H7Q1C1_MORIS</name>
<dbReference type="PROSITE" id="PS50145">
    <property type="entry name" value="ZF_TRAF"/>
    <property type="match status" value="1"/>
</dbReference>
<feature type="region of interest" description="Disordered" evidence="5">
    <location>
        <begin position="331"/>
        <end position="425"/>
    </location>
</feature>
<accession>A0A8H7Q1C1</accession>
<evidence type="ECO:0000256" key="5">
    <source>
        <dbReference type="SAM" id="MobiDB-lite"/>
    </source>
</evidence>
<dbReference type="EMBL" id="JAEPQZ010000002">
    <property type="protein sequence ID" value="KAG2184604.1"/>
    <property type="molecule type" value="Genomic_DNA"/>
</dbReference>
<feature type="compositionally biased region" description="Polar residues" evidence="5">
    <location>
        <begin position="438"/>
        <end position="459"/>
    </location>
</feature>
<feature type="domain" description="TRAF-type" evidence="6">
    <location>
        <begin position="108"/>
        <end position="157"/>
    </location>
</feature>
<keyword evidence="2 4" id="KW-0863">Zinc-finger</keyword>
<gene>
    <name evidence="7" type="ORF">INT43_000513</name>
</gene>
<sequence>MLQMLLMGQYKCSVLKVSFNALRTIQALGLLGTNSCTIRILPDHIYCHDCIHDFLKKGNIDCPVCKVELDVNAFQVSKFVARQIGRLKIRCANHSTGCNYQGPISENHSATCSFQLEACPHQKHGCMEVLARKNLTLHVRSCEYELLPCPNNPKKCKPFLRQNKKHHDSTCKYFRCDYLEEGCHFIGTMVECRKHCDIYCGKLHARIADLESQVTALTKKVEAIDISPESDTGKKIVHERQNSIQDNHPPNQGWKRPRLANADLIDGEDMLEQLLQSDDYGFSVADDEHDESRTPGYPFSEDELMSLSNIYSDQNLNEDSHQSLINDIASTPHRDVSSPVSPHPNSPPVSRSREPKRKVQRYNKVARAARNQKTPQTQNAEDKTANNNDQTMAASTPGSERRSSTHSPPSNFMSPPSSGSMPSRKQRPMFVLASSYLNKHNSGSSTTSSPEMGHQSKSAQPLPWGQTPPEEPKVIGSFTSAMNEVEQPHEDCALLKSVNAFLKNDQYMFTTAGRYTCHCSMTGFFHCPNVADAQSTLGNCIKKGMGQVRPLPALIAKETPHLLLPVEAPRPYRAAIELFAHKMWSQFGVKVRPKRIDHISLAYFDETDGYQGWMEAVHNGLLTDMKEWARTSIPISGQTNWDVVLLRRTHKAVNQGEMHQFVELARWNNVDRSS</sequence>
<dbReference type="SUPFAM" id="SSF57850">
    <property type="entry name" value="RING/U-box"/>
    <property type="match status" value="1"/>
</dbReference>
<feature type="compositionally biased region" description="Low complexity" evidence="5">
    <location>
        <begin position="407"/>
        <end position="423"/>
    </location>
</feature>
<dbReference type="Gene3D" id="3.30.40.10">
    <property type="entry name" value="Zinc/RING finger domain, C3HC4 (zinc finger)"/>
    <property type="match status" value="2"/>
</dbReference>
<comment type="caution">
    <text evidence="7">The sequence shown here is derived from an EMBL/GenBank/DDBJ whole genome shotgun (WGS) entry which is preliminary data.</text>
</comment>
<proteinExistence type="predicted"/>
<keyword evidence="1 4" id="KW-0479">Metal-binding</keyword>
<dbReference type="Proteomes" id="UP000654370">
    <property type="component" value="Unassembled WGS sequence"/>
</dbReference>
<feature type="zinc finger region" description="TRAF-type" evidence="4">
    <location>
        <begin position="108"/>
        <end position="157"/>
    </location>
</feature>
<evidence type="ECO:0000256" key="4">
    <source>
        <dbReference type="PROSITE-ProRule" id="PRU00207"/>
    </source>
</evidence>
<evidence type="ECO:0000256" key="2">
    <source>
        <dbReference type="ARBA" id="ARBA00022771"/>
    </source>
</evidence>
<evidence type="ECO:0000313" key="7">
    <source>
        <dbReference type="EMBL" id="KAG2184604.1"/>
    </source>
</evidence>
<dbReference type="InterPro" id="IPR013083">
    <property type="entry name" value="Znf_RING/FYVE/PHD"/>
</dbReference>
<feature type="region of interest" description="Disordered" evidence="5">
    <location>
        <begin position="438"/>
        <end position="473"/>
    </location>
</feature>
<keyword evidence="8" id="KW-1185">Reference proteome</keyword>
<dbReference type="InterPro" id="IPR001293">
    <property type="entry name" value="Znf_TRAF"/>
</dbReference>
<evidence type="ECO:0000313" key="8">
    <source>
        <dbReference type="Proteomes" id="UP000654370"/>
    </source>
</evidence>
<evidence type="ECO:0000259" key="6">
    <source>
        <dbReference type="PROSITE" id="PS50145"/>
    </source>
</evidence>
<evidence type="ECO:0000256" key="3">
    <source>
        <dbReference type="ARBA" id="ARBA00022833"/>
    </source>
</evidence>
<feature type="compositionally biased region" description="Polar residues" evidence="5">
    <location>
        <begin position="371"/>
        <end position="398"/>
    </location>
</feature>